<name>A0A8H6SJA4_MYCCL</name>
<feature type="compositionally biased region" description="Low complexity" evidence="2">
    <location>
        <begin position="287"/>
        <end position="297"/>
    </location>
</feature>
<feature type="compositionally biased region" description="Pro residues" evidence="2">
    <location>
        <begin position="35"/>
        <end position="49"/>
    </location>
</feature>
<gene>
    <name evidence="4" type="ORF">HMN09_00922900</name>
</gene>
<feature type="domain" description="GATA-type" evidence="3">
    <location>
        <begin position="226"/>
        <end position="284"/>
    </location>
</feature>
<keyword evidence="1" id="KW-0479">Metal-binding</keyword>
<dbReference type="GO" id="GO:0006355">
    <property type="term" value="P:regulation of DNA-templated transcription"/>
    <property type="evidence" value="ECO:0007669"/>
    <property type="project" value="InterPro"/>
</dbReference>
<dbReference type="InterPro" id="IPR000679">
    <property type="entry name" value="Znf_GATA"/>
</dbReference>
<feature type="region of interest" description="Disordered" evidence="2">
    <location>
        <begin position="360"/>
        <end position="393"/>
    </location>
</feature>
<sequence>MTPSNTKNEERDPAVDPAAYDNFRDKDKDNKGVSVPPPVVALAPSPPPAIATLPAASAVSSSPSPKPVSQVQPNGKGSKASTPAPAPVAAAAAAATPVPAASPAPASAVPPPPPPPPGYPGPYGYFMPPHPHMYPGPPPPGLTMVDEHGNPVHPLTLPLPPPPPGHAYPPMPFFYPGPPPPGVPLPPPPPGMQLPPGAGVGAAGGAGAVPNGPVVWTDDVATKTGPNVRRRCFNCCTTETSTWRRSNINAGKVLCNKCGLFERTHARPRPEQFPHKRGPSNSPRPLAPGKSNGSAPASPAPIAPHAELAAAAHHPIIYIPPGPQVVVQMPSAAENQHAHAQQQDASGLKVIADVAAAAGEEAVKKERVEGDAGADEGMREVGDEAKAKEVKAE</sequence>
<dbReference type="GO" id="GO:0008270">
    <property type="term" value="F:zinc ion binding"/>
    <property type="evidence" value="ECO:0007669"/>
    <property type="project" value="UniProtKB-KW"/>
</dbReference>
<protein>
    <submittedName>
        <fullName evidence="4">GATA transcriptional factor</fullName>
    </submittedName>
</protein>
<evidence type="ECO:0000313" key="5">
    <source>
        <dbReference type="Proteomes" id="UP000613580"/>
    </source>
</evidence>
<dbReference type="InterPro" id="IPR013088">
    <property type="entry name" value="Znf_NHR/GATA"/>
</dbReference>
<reference evidence="4" key="1">
    <citation type="submission" date="2020-05" db="EMBL/GenBank/DDBJ databases">
        <title>Mycena genomes resolve the evolution of fungal bioluminescence.</title>
        <authorList>
            <person name="Tsai I.J."/>
        </authorList>
    </citation>
    <scope>NUCLEOTIDE SEQUENCE</scope>
    <source>
        <strain evidence="4">110903Hualien_Pintung</strain>
    </source>
</reference>
<feature type="region of interest" description="Disordered" evidence="2">
    <location>
        <begin position="266"/>
        <end position="301"/>
    </location>
</feature>
<keyword evidence="5" id="KW-1185">Reference proteome</keyword>
<feature type="compositionally biased region" description="Basic and acidic residues" evidence="2">
    <location>
        <begin position="22"/>
        <end position="31"/>
    </location>
</feature>
<dbReference type="SMART" id="SM00401">
    <property type="entry name" value="ZnF_GATA"/>
    <property type="match status" value="1"/>
</dbReference>
<feature type="compositionally biased region" description="Basic and acidic residues" evidence="2">
    <location>
        <begin position="361"/>
        <end position="393"/>
    </location>
</feature>
<keyword evidence="1" id="KW-0862">Zinc</keyword>
<comment type="caution">
    <text evidence="4">The sequence shown here is derived from an EMBL/GenBank/DDBJ whole genome shotgun (WGS) entry which is preliminary data.</text>
</comment>
<proteinExistence type="predicted"/>
<dbReference type="SUPFAM" id="SSF57716">
    <property type="entry name" value="Glucocorticoid receptor-like (DNA-binding domain)"/>
    <property type="match status" value="1"/>
</dbReference>
<dbReference type="EMBL" id="JACAZE010000013">
    <property type="protein sequence ID" value="KAF7300394.1"/>
    <property type="molecule type" value="Genomic_DNA"/>
</dbReference>
<dbReference type="GO" id="GO:0043565">
    <property type="term" value="F:sequence-specific DNA binding"/>
    <property type="evidence" value="ECO:0007669"/>
    <property type="project" value="InterPro"/>
</dbReference>
<evidence type="ECO:0000259" key="3">
    <source>
        <dbReference type="PROSITE" id="PS50114"/>
    </source>
</evidence>
<evidence type="ECO:0000313" key="4">
    <source>
        <dbReference type="EMBL" id="KAF7300394.1"/>
    </source>
</evidence>
<feature type="compositionally biased region" description="Low complexity" evidence="2">
    <location>
        <begin position="50"/>
        <end position="73"/>
    </location>
</feature>
<dbReference type="CDD" id="cd00202">
    <property type="entry name" value="ZnF_GATA"/>
    <property type="match status" value="1"/>
</dbReference>
<dbReference type="Pfam" id="PF00320">
    <property type="entry name" value="GATA"/>
    <property type="match status" value="1"/>
</dbReference>
<feature type="region of interest" description="Disordered" evidence="2">
    <location>
        <begin position="1"/>
        <end position="113"/>
    </location>
</feature>
<accession>A0A8H6SJA4</accession>
<dbReference type="Gene3D" id="3.30.50.10">
    <property type="entry name" value="Erythroid Transcription Factor GATA-1, subunit A"/>
    <property type="match status" value="1"/>
</dbReference>
<dbReference type="Proteomes" id="UP000613580">
    <property type="component" value="Unassembled WGS sequence"/>
</dbReference>
<dbReference type="PROSITE" id="PS50114">
    <property type="entry name" value="GATA_ZN_FINGER_2"/>
    <property type="match status" value="1"/>
</dbReference>
<feature type="compositionally biased region" description="Low complexity" evidence="2">
    <location>
        <begin position="80"/>
        <end position="107"/>
    </location>
</feature>
<dbReference type="OrthoDB" id="515401at2759"/>
<evidence type="ECO:0000256" key="2">
    <source>
        <dbReference type="SAM" id="MobiDB-lite"/>
    </source>
</evidence>
<keyword evidence="1" id="KW-0863">Zinc-finger</keyword>
<evidence type="ECO:0000256" key="1">
    <source>
        <dbReference type="PROSITE-ProRule" id="PRU00094"/>
    </source>
</evidence>
<dbReference type="AlphaFoldDB" id="A0A8H6SJA4"/>
<organism evidence="4 5">
    <name type="scientific">Mycena chlorophos</name>
    <name type="common">Agaric fungus</name>
    <name type="synonym">Agaricus chlorophos</name>
    <dbReference type="NCBI Taxonomy" id="658473"/>
    <lineage>
        <taxon>Eukaryota</taxon>
        <taxon>Fungi</taxon>
        <taxon>Dikarya</taxon>
        <taxon>Basidiomycota</taxon>
        <taxon>Agaricomycotina</taxon>
        <taxon>Agaricomycetes</taxon>
        <taxon>Agaricomycetidae</taxon>
        <taxon>Agaricales</taxon>
        <taxon>Marasmiineae</taxon>
        <taxon>Mycenaceae</taxon>
        <taxon>Mycena</taxon>
    </lineage>
</organism>